<dbReference type="Gene3D" id="3.20.20.80">
    <property type="entry name" value="Glycosidases"/>
    <property type="match status" value="2"/>
</dbReference>
<dbReference type="InterPro" id="IPR043502">
    <property type="entry name" value="DNA/RNA_pol_sf"/>
</dbReference>
<dbReference type="InterPro" id="IPR018120">
    <property type="entry name" value="Glyco_hydro_1_AS"/>
</dbReference>
<accession>A0ABQ8THZ2</accession>
<dbReference type="InterPro" id="IPR001360">
    <property type="entry name" value="Glyco_hydro_1"/>
</dbReference>
<dbReference type="SUPFAM" id="SSF51445">
    <property type="entry name" value="(Trans)glycosidases"/>
    <property type="match status" value="2"/>
</dbReference>
<sequence>MPISFNHSWEKSYSITGKVGITLNSNWCEPLTNSTEDIESCDRHRQFNLGLYSHPIFSAKGDYPPVVKERIANNSKAEGFTRSRLPKFSTDEIQYIRGTYDFFGLNFYTADLGRSLEEGHIPSLARDSGVVTLKDPEWPPSASSWLKVRLYTYKKIQEFQQPIYIAFIDYNKAFDSVEHGSVLQALKQQGIPIKYIRLLGKIYKTSSAKVRTERDGEWFQIKRGVKQGDPLSPKLFTRVLEHQFRKLKWKHTHGLNIDGRKRTHLRFADDITLIARSSKMLEEMIIEVDKVSSAVGLTMNHTKTKVMTNGTQDHIQIQQSPLEYVQQYMYLGQSISLNKNTENEIKRRIGLAWNKFWSLKFLLMDKRQKASTKAEILDKCVMPTLLYGCQTWSLTEKQKKQLQVVPWAFRKQLKWIAHEYNNPPVFVTENGFSDNGELNDTGRINYLTVQRSARSHMKEMLKAIYEDGCNVIGYAVWSLLDNFEWNRGYTCLMVLKAPLKCGIFSDISLTDGLTHNQIDHILIDKRRHTSIVDIRTFRGADCNSDHYLVIGELRERLSVAKRVEQQVNITEFNILKLKDEDAKQNYQVEISNRFATLESSDEVEKELDVNSVWENIRDSIKIAAEQSIGYYETKKKKPWFDEDCCMVVERRKQAKLKFLQDPVEEKRDNYFNERREASRTLRNKKRGYLKEKLNEVETNSKNKNIRDLYKGIKEFKNGYQPRVNVIKDENGDLLADSPSILNRWKNYFAQLLGLNVHRPNRNDRDEIEIQTAEPFIPEPTLSEVEIAIENLKKYKSPGIDQIPAELIQEGGSALYSEIYKLVLAIWEKEIVPEQWKESIIVPIFKKGTKPTVVTFEEYHFC</sequence>
<reference evidence="3 4" key="1">
    <citation type="journal article" date="2022" name="Allergy">
        <title>Genome assembly and annotation of Periplaneta americana reveal a comprehensive cockroach allergen profile.</title>
        <authorList>
            <person name="Wang L."/>
            <person name="Xiong Q."/>
            <person name="Saelim N."/>
            <person name="Wang L."/>
            <person name="Nong W."/>
            <person name="Wan A.T."/>
            <person name="Shi M."/>
            <person name="Liu X."/>
            <person name="Cao Q."/>
            <person name="Hui J.H.L."/>
            <person name="Sookrung N."/>
            <person name="Leung T.F."/>
            <person name="Tungtrongchitr A."/>
            <person name="Tsui S.K.W."/>
        </authorList>
    </citation>
    <scope>NUCLEOTIDE SEQUENCE [LARGE SCALE GENOMIC DNA]</scope>
    <source>
        <strain evidence="3">PWHHKU_190912</strain>
    </source>
</reference>
<feature type="domain" description="Reverse transcriptase" evidence="2">
    <location>
        <begin position="1"/>
        <end position="335"/>
    </location>
</feature>
<dbReference type="PRINTS" id="PR00131">
    <property type="entry name" value="GLHYDRLASE1"/>
</dbReference>
<dbReference type="PANTHER" id="PTHR47027:SF20">
    <property type="entry name" value="REVERSE TRANSCRIPTASE-LIKE PROTEIN WITH RNA-DIRECTED DNA POLYMERASE DOMAIN"/>
    <property type="match status" value="1"/>
</dbReference>
<evidence type="ECO:0000259" key="2">
    <source>
        <dbReference type="PROSITE" id="PS50878"/>
    </source>
</evidence>
<dbReference type="Pfam" id="PF00078">
    <property type="entry name" value="RVT_1"/>
    <property type="match status" value="1"/>
</dbReference>
<evidence type="ECO:0000256" key="1">
    <source>
        <dbReference type="PROSITE-ProRule" id="PRU10055"/>
    </source>
</evidence>
<dbReference type="InterPro" id="IPR017853">
    <property type="entry name" value="GH"/>
</dbReference>
<dbReference type="PROSITE" id="PS50878">
    <property type="entry name" value="RT_POL"/>
    <property type="match status" value="1"/>
</dbReference>
<dbReference type="PROSITE" id="PS00572">
    <property type="entry name" value="GLYCOSYL_HYDROL_F1_1"/>
    <property type="match status" value="1"/>
</dbReference>
<dbReference type="Pfam" id="PF00232">
    <property type="entry name" value="Glyco_hydro_1"/>
    <property type="match status" value="1"/>
</dbReference>
<dbReference type="PANTHER" id="PTHR47027">
    <property type="entry name" value="REVERSE TRANSCRIPTASE DOMAIN-CONTAINING PROTEIN"/>
    <property type="match status" value="1"/>
</dbReference>
<evidence type="ECO:0000313" key="4">
    <source>
        <dbReference type="Proteomes" id="UP001148838"/>
    </source>
</evidence>
<keyword evidence="4" id="KW-1185">Reference proteome</keyword>
<comment type="caution">
    <text evidence="3">The sequence shown here is derived from an EMBL/GenBank/DDBJ whole genome shotgun (WGS) entry which is preliminary data.</text>
</comment>
<feature type="active site" description="Nucleophile" evidence="1">
    <location>
        <position position="429"/>
    </location>
</feature>
<dbReference type="SUPFAM" id="SSF56672">
    <property type="entry name" value="DNA/RNA polymerases"/>
    <property type="match status" value="1"/>
</dbReference>
<evidence type="ECO:0000313" key="3">
    <source>
        <dbReference type="EMBL" id="KAJ4446054.1"/>
    </source>
</evidence>
<organism evidence="3 4">
    <name type="scientific">Periplaneta americana</name>
    <name type="common">American cockroach</name>
    <name type="synonym">Blatta americana</name>
    <dbReference type="NCBI Taxonomy" id="6978"/>
    <lineage>
        <taxon>Eukaryota</taxon>
        <taxon>Metazoa</taxon>
        <taxon>Ecdysozoa</taxon>
        <taxon>Arthropoda</taxon>
        <taxon>Hexapoda</taxon>
        <taxon>Insecta</taxon>
        <taxon>Pterygota</taxon>
        <taxon>Neoptera</taxon>
        <taxon>Polyneoptera</taxon>
        <taxon>Dictyoptera</taxon>
        <taxon>Blattodea</taxon>
        <taxon>Blattoidea</taxon>
        <taxon>Blattidae</taxon>
        <taxon>Blattinae</taxon>
        <taxon>Periplaneta</taxon>
    </lineage>
</organism>
<dbReference type="Proteomes" id="UP001148838">
    <property type="component" value="Unassembled WGS sequence"/>
</dbReference>
<dbReference type="InterPro" id="IPR000477">
    <property type="entry name" value="RT_dom"/>
</dbReference>
<name>A0ABQ8THZ2_PERAM</name>
<gene>
    <name evidence="3" type="ORF">ANN_12740</name>
</gene>
<dbReference type="EMBL" id="JAJSOF020000009">
    <property type="protein sequence ID" value="KAJ4446054.1"/>
    <property type="molecule type" value="Genomic_DNA"/>
</dbReference>
<proteinExistence type="predicted"/>
<protein>
    <recommendedName>
        <fullName evidence="2">Reverse transcriptase domain-containing protein</fullName>
    </recommendedName>
</protein>
<dbReference type="CDD" id="cd01650">
    <property type="entry name" value="RT_nLTR_like"/>
    <property type="match status" value="1"/>
</dbReference>